<evidence type="ECO:0000313" key="7">
    <source>
        <dbReference type="Proteomes" id="UP001596207"/>
    </source>
</evidence>
<comment type="caution">
    <text evidence="6">The sequence shown here is derived from an EMBL/GenBank/DDBJ whole genome shotgun (WGS) entry which is preliminary data.</text>
</comment>
<dbReference type="PROSITE" id="PS50977">
    <property type="entry name" value="HTH_TETR_2"/>
    <property type="match status" value="1"/>
</dbReference>
<feature type="DNA-binding region" description="H-T-H motif" evidence="4">
    <location>
        <begin position="26"/>
        <end position="45"/>
    </location>
</feature>
<gene>
    <name evidence="6" type="ORF">ACFPZ4_22845</name>
</gene>
<protein>
    <submittedName>
        <fullName evidence="6">TetR/AcrR family transcriptional regulator</fullName>
    </submittedName>
</protein>
<dbReference type="SUPFAM" id="SSF46689">
    <property type="entry name" value="Homeodomain-like"/>
    <property type="match status" value="1"/>
</dbReference>
<evidence type="ECO:0000259" key="5">
    <source>
        <dbReference type="PROSITE" id="PS50977"/>
    </source>
</evidence>
<dbReference type="RefSeq" id="WP_377537176.1">
    <property type="nucleotide sequence ID" value="NZ_JBHSQQ010000175.1"/>
</dbReference>
<dbReference type="PANTHER" id="PTHR47506:SF6">
    <property type="entry name" value="HTH-TYPE TRANSCRIPTIONAL REPRESSOR NEMR"/>
    <property type="match status" value="1"/>
</dbReference>
<reference evidence="7" key="1">
    <citation type="journal article" date="2019" name="Int. J. Syst. Evol. Microbiol.">
        <title>The Global Catalogue of Microorganisms (GCM) 10K type strain sequencing project: providing services to taxonomists for standard genome sequencing and annotation.</title>
        <authorList>
            <consortium name="The Broad Institute Genomics Platform"/>
            <consortium name="The Broad Institute Genome Sequencing Center for Infectious Disease"/>
            <person name="Wu L."/>
            <person name="Ma J."/>
        </authorList>
    </citation>
    <scope>NUCLEOTIDE SEQUENCE [LARGE SCALE GENOMIC DNA]</scope>
    <source>
        <strain evidence="7">CGMCC 4.7173</strain>
    </source>
</reference>
<dbReference type="PANTHER" id="PTHR47506">
    <property type="entry name" value="TRANSCRIPTIONAL REGULATORY PROTEIN"/>
    <property type="match status" value="1"/>
</dbReference>
<evidence type="ECO:0000256" key="4">
    <source>
        <dbReference type="PROSITE-ProRule" id="PRU00335"/>
    </source>
</evidence>
<dbReference type="Pfam" id="PF16925">
    <property type="entry name" value="TetR_C_13"/>
    <property type="match status" value="1"/>
</dbReference>
<dbReference type="InterPro" id="IPR036271">
    <property type="entry name" value="Tet_transcr_reg_TetR-rel_C_sf"/>
</dbReference>
<dbReference type="InterPro" id="IPR009057">
    <property type="entry name" value="Homeodomain-like_sf"/>
</dbReference>
<dbReference type="InterPro" id="IPR001647">
    <property type="entry name" value="HTH_TetR"/>
</dbReference>
<evidence type="ECO:0000313" key="6">
    <source>
        <dbReference type="EMBL" id="MFC5944298.1"/>
    </source>
</evidence>
<dbReference type="InterPro" id="IPR023772">
    <property type="entry name" value="DNA-bd_HTH_TetR-type_CS"/>
</dbReference>
<keyword evidence="2 4" id="KW-0238">DNA-binding</keyword>
<keyword evidence="7" id="KW-1185">Reference proteome</keyword>
<keyword evidence="3" id="KW-0804">Transcription</keyword>
<dbReference type="Pfam" id="PF00440">
    <property type="entry name" value="TetR_N"/>
    <property type="match status" value="1"/>
</dbReference>
<accession>A0ABW1HUI6</accession>
<dbReference type="Gene3D" id="1.10.357.10">
    <property type="entry name" value="Tetracycline Repressor, domain 2"/>
    <property type="match status" value="1"/>
</dbReference>
<evidence type="ECO:0000256" key="3">
    <source>
        <dbReference type="ARBA" id="ARBA00023163"/>
    </source>
</evidence>
<dbReference type="Proteomes" id="UP001596207">
    <property type="component" value="Unassembled WGS sequence"/>
</dbReference>
<dbReference type="SUPFAM" id="SSF48498">
    <property type="entry name" value="Tetracyclin repressor-like, C-terminal domain"/>
    <property type="match status" value="1"/>
</dbReference>
<feature type="domain" description="HTH tetR-type" evidence="5">
    <location>
        <begin position="3"/>
        <end position="63"/>
    </location>
</feature>
<organism evidence="6 7">
    <name type="scientific">Micromonospora harpali</name>
    <dbReference type="NCBI Taxonomy" id="1490225"/>
    <lineage>
        <taxon>Bacteria</taxon>
        <taxon>Bacillati</taxon>
        <taxon>Actinomycetota</taxon>
        <taxon>Actinomycetes</taxon>
        <taxon>Micromonosporales</taxon>
        <taxon>Micromonosporaceae</taxon>
        <taxon>Micromonospora</taxon>
    </lineage>
</organism>
<evidence type="ECO:0000256" key="2">
    <source>
        <dbReference type="ARBA" id="ARBA00023125"/>
    </source>
</evidence>
<evidence type="ECO:0000256" key="1">
    <source>
        <dbReference type="ARBA" id="ARBA00023015"/>
    </source>
</evidence>
<dbReference type="InterPro" id="IPR011075">
    <property type="entry name" value="TetR_C"/>
</dbReference>
<dbReference type="EMBL" id="JBHSQQ010000175">
    <property type="protein sequence ID" value="MFC5944298.1"/>
    <property type="molecule type" value="Genomic_DNA"/>
</dbReference>
<name>A0ABW1HUI6_9ACTN</name>
<proteinExistence type="predicted"/>
<keyword evidence="1" id="KW-0805">Transcription regulation</keyword>
<sequence>MARDTRDRLVRVARDLVHGASLAEVSIDDICTAAGVHRGSLYHFFPSKEALGLAVLEANWALMRALLDEAFQAEVGPLERIDLFVRGFARNLELARERMGATPGCPLGGLTLELAAQPGPGRERAAAILDEWAGYFADAIREARERGQLDRAVDPGVAARRVLAYLQGMALLAKVHDQPAHVATAAGGVRLLLRPAS</sequence>
<dbReference type="PROSITE" id="PS01081">
    <property type="entry name" value="HTH_TETR_1"/>
    <property type="match status" value="1"/>
</dbReference>